<dbReference type="EMBL" id="JAXOVC010000002">
    <property type="protein sequence ID" value="KAK4505856.1"/>
    <property type="molecule type" value="Genomic_DNA"/>
</dbReference>
<dbReference type="PANTHER" id="PTHR23389:SF3">
    <property type="entry name" value="CHROMOSOME TRANSMISSION FIDELITY PROTEIN 18 HOMOLOG"/>
    <property type="match status" value="1"/>
</dbReference>
<dbReference type="PANTHER" id="PTHR23389">
    <property type="entry name" value="CHROMOSOME TRANSMISSION FIDELITY FACTOR 18"/>
    <property type="match status" value="1"/>
</dbReference>
<dbReference type="Proteomes" id="UP001305779">
    <property type="component" value="Unassembled WGS sequence"/>
</dbReference>
<dbReference type="Pfam" id="PF00004">
    <property type="entry name" value="AAA"/>
    <property type="match status" value="1"/>
</dbReference>
<evidence type="ECO:0000259" key="1">
    <source>
        <dbReference type="SMART" id="SM00382"/>
    </source>
</evidence>
<gene>
    <name evidence="2" type="ORF">PRZ48_003821</name>
</gene>
<dbReference type="Gene3D" id="3.40.50.300">
    <property type="entry name" value="P-loop containing nucleotide triphosphate hydrolases"/>
    <property type="match status" value="1"/>
</dbReference>
<feature type="domain" description="AAA+ ATPase" evidence="1">
    <location>
        <begin position="126"/>
        <end position="290"/>
    </location>
</feature>
<protein>
    <recommendedName>
        <fullName evidence="1">AAA+ ATPase domain-containing protein</fullName>
    </recommendedName>
</protein>
<name>A0ABR0EXH2_ZASCE</name>
<dbReference type="SUPFAM" id="SSF52540">
    <property type="entry name" value="P-loop containing nucleoside triphosphate hydrolases"/>
    <property type="match status" value="1"/>
</dbReference>
<dbReference type="SMART" id="SM00382">
    <property type="entry name" value="AAA"/>
    <property type="match status" value="1"/>
</dbReference>
<accession>A0ABR0EXH2</accession>
<evidence type="ECO:0000313" key="2">
    <source>
        <dbReference type="EMBL" id="KAK4505856.1"/>
    </source>
</evidence>
<comment type="caution">
    <text evidence="2">The sequence shown here is derived from an EMBL/GenBank/DDBJ whole genome shotgun (WGS) entry which is preliminary data.</text>
</comment>
<sequence length="783" mass="86154">MLDTSLKRKADMDFGNSILSSKRPAKAQKQYYGIDIHQLLEEAEAEAALRKTVPEAPIVTKEASRKPSLLWTEKYRAKRFTDLIGDERTHRNVMHWLKRWDPIVYPGSYRAPKKAKGDNVFEEKPHRKILMLTGPPGLGKTTLAHVCAKQAGYEVQEINASDERSSAVVKGRIRDMVGTENVKGVDNKTANGAKKAAKPVCVIVDEVDGVVTGSGGEGGFMKALVDLIMLDQKNSNALSTMQQAPAKKKQGDRFRLLRPIILVCNDIYHPSLRPLRQSLMAEVIHVRKPPVQSLVTRMHNIFEKEGIPCDGDGVRRLCEATWGVSNRKEDRNGNGAGEGDMRGILVVGEWVAGKLRASGGDDIRLTRKWVEDNVLSDLQHGGGAARGLGRGGPKDIVERVFKEGAGFPQSSAKTPLEISGINSVKGVAEGQRRVATQRLREIIDTQGDTDRIMTDCFAAYPEHPFQDDTMLSKPDAAYEWLNFHDRLSGAVFSSNEWELAPYLSTPILGFHHLFASSARAQYVAGTENDDDKPAVHPLAGPNASWAAHEAEKQNSAHVQALQSALSLPLTRLFSSTADITTDLQPFLFRMLSPNINPIVVGGSGKEKGTASVRKSSEQTLVKRAVTAMGASGVRFDRVKVSDDNASSFGPQQWIYRMEPPLDTLCTFETAGTSAAKTRYAVRQVLEQEWKKEEARLNEEARLARFGGVLPTAKKADEKGGETLSQKKRIVKDFFGRPIAVPVHEPTNKAAPTTTEPTVWVSYHEGYSNAVRKPLTLAELMKGL</sequence>
<dbReference type="CDD" id="cd00009">
    <property type="entry name" value="AAA"/>
    <property type="match status" value="1"/>
</dbReference>
<dbReference type="InterPro" id="IPR027417">
    <property type="entry name" value="P-loop_NTPase"/>
</dbReference>
<keyword evidence="3" id="KW-1185">Reference proteome</keyword>
<organism evidence="2 3">
    <name type="scientific">Zasmidium cellare</name>
    <name type="common">Wine cellar mold</name>
    <name type="synonym">Racodium cellare</name>
    <dbReference type="NCBI Taxonomy" id="395010"/>
    <lineage>
        <taxon>Eukaryota</taxon>
        <taxon>Fungi</taxon>
        <taxon>Dikarya</taxon>
        <taxon>Ascomycota</taxon>
        <taxon>Pezizomycotina</taxon>
        <taxon>Dothideomycetes</taxon>
        <taxon>Dothideomycetidae</taxon>
        <taxon>Mycosphaerellales</taxon>
        <taxon>Mycosphaerellaceae</taxon>
        <taxon>Zasmidium</taxon>
    </lineage>
</organism>
<proteinExistence type="predicted"/>
<dbReference type="InterPro" id="IPR003959">
    <property type="entry name" value="ATPase_AAA_core"/>
</dbReference>
<dbReference type="InterPro" id="IPR003593">
    <property type="entry name" value="AAA+_ATPase"/>
</dbReference>
<reference evidence="2 3" key="1">
    <citation type="journal article" date="2023" name="G3 (Bethesda)">
        <title>A chromosome-level genome assembly of Zasmidium syzygii isolated from banana leaves.</title>
        <authorList>
            <person name="van Westerhoven A.C."/>
            <person name="Mehrabi R."/>
            <person name="Talebi R."/>
            <person name="Steentjes M.B.F."/>
            <person name="Corcolon B."/>
            <person name="Chong P.A."/>
            <person name="Kema G.H.J."/>
            <person name="Seidl M.F."/>
        </authorList>
    </citation>
    <scope>NUCLEOTIDE SEQUENCE [LARGE SCALE GENOMIC DNA]</scope>
    <source>
        <strain evidence="2 3">P124</strain>
    </source>
</reference>
<evidence type="ECO:0000313" key="3">
    <source>
        <dbReference type="Proteomes" id="UP001305779"/>
    </source>
</evidence>